<dbReference type="AlphaFoldDB" id="A0A1Y6CPQ8"/>
<sequence>MAKPSEIWKARLRRAGIRRPGIRRQGAGRPESGAQLLLYLGGHLVVGLLAAVLFCAALLAFDLFGLRGLLLGDAEGWLAGGLLLFGLAVTFGSVAMGIGVMGLERDPRA</sequence>
<feature type="transmembrane region" description="Helical" evidence="1">
    <location>
        <begin position="36"/>
        <end position="61"/>
    </location>
</feature>
<feature type="transmembrane region" description="Helical" evidence="1">
    <location>
        <begin position="81"/>
        <end position="103"/>
    </location>
</feature>
<dbReference type="EMBL" id="FWZX01000040">
    <property type="protein sequence ID" value="SMF79823.1"/>
    <property type="molecule type" value="Genomic_DNA"/>
</dbReference>
<evidence type="ECO:0000256" key="1">
    <source>
        <dbReference type="SAM" id="Phobius"/>
    </source>
</evidence>
<evidence type="ECO:0000313" key="2">
    <source>
        <dbReference type="EMBL" id="SMF79823.1"/>
    </source>
</evidence>
<reference evidence="2 3" key="1">
    <citation type="submission" date="2017-04" db="EMBL/GenBank/DDBJ databases">
        <authorList>
            <person name="Afonso C.L."/>
            <person name="Miller P.J."/>
            <person name="Scott M.A."/>
            <person name="Spackman E."/>
            <person name="Goraichik I."/>
            <person name="Dimitrov K.M."/>
            <person name="Suarez D.L."/>
            <person name="Swayne D.E."/>
        </authorList>
    </citation>
    <scope>NUCLEOTIDE SEQUENCE [LARGE SCALE GENOMIC DNA]</scope>
    <source>
        <strain evidence="2 3">USBA 355</strain>
    </source>
</reference>
<dbReference type="STRING" id="560819.SAMN05428998_14035"/>
<evidence type="ECO:0000313" key="3">
    <source>
        <dbReference type="Proteomes" id="UP000192917"/>
    </source>
</evidence>
<name>A0A1Y6CPQ8_9PROT</name>
<keyword evidence="1" id="KW-1133">Transmembrane helix</keyword>
<proteinExistence type="predicted"/>
<accession>A0A1Y6CPQ8</accession>
<keyword evidence="1" id="KW-0472">Membrane</keyword>
<dbReference type="Proteomes" id="UP000192917">
    <property type="component" value="Unassembled WGS sequence"/>
</dbReference>
<protein>
    <submittedName>
        <fullName evidence="2">Uncharacterized protein</fullName>
    </submittedName>
</protein>
<keyword evidence="1" id="KW-0812">Transmembrane</keyword>
<dbReference type="RefSeq" id="WP_218822968.1">
    <property type="nucleotide sequence ID" value="NZ_FWZX01000040.1"/>
</dbReference>
<organism evidence="2 3">
    <name type="scientific">Tistlia consotensis USBA 355</name>
    <dbReference type="NCBI Taxonomy" id="560819"/>
    <lineage>
        <taxon>Bacteria</taxon>
        <taxon>Pseudomonadati</taxon>
        <taxon>Pseudomonadota</taxon>
        <taxon>Alphaproteobacteria</taxon>
        <taxon>Rhodospirillales</taxon>
        <taxon>Rhodovibrionaceae</taxon>
        <taxon>Tistlia</taxon>
    </lineage>
</organism>
<keyword evidence="3" id="KW-1185">Reference proteome</keyword>
<gene>
    <name evidence="2" type="ORF">SAMN05428998_14035</name>
</gene>